<organism evidence="3 4">
    <name type="scientific">Colletotrichum costaricense</name>
    <dbReference type="NCBI Taxonomy" id="1209916"/>
    <lineage>
        <taxon>Eukaryota</taxon>
        <taxon>Fungi</taxon>
        <taxon>Dikarya</taxon>
        <taxon>Ascomycota</taxon>
        <taxon>Pezizomycotina</taxon>
        <taxon>Sordariomycetes</taxon>
        <taxon>Hypocreomycetidae</taxon>
        <taxon>Glomerellales</taxon>
        <taxon>Glomerellaceae</taxon>
        <taxon>Colletotrichum</taxon>
        <taxon>Colletotrichum acutatum species complex</taxon>
    </lineage>
</organism>
<dbReference type="Gene3D" id="3.40.50.300">
    <property type="entry name" value="P-loop containing nucleotide triphosphate hydrolases"/>
    <property type="match status" value="1"/>
</dbReference>
<dbReference type="EMBL" id="MOOE01000010">
    <property type="protein sequence ID" value="KAK1522324.1"/>
    <property type="molecule type" value="Genomic_DNA"/>
</dbReference>
<evidence type="ECO:0000313" key="3">
    <source>
        <dbReference type="EMBL" id="KAK1522324.1"/>
    </source>
</evidence>
<accession>A0AAJ0DZ45</accession>
<keyword evidence="4" id="KW-1185">Reference proteome</keyword>
<dbReference type="AlphaFoldDB" id="A0AAJ0DZ45"/>
<dbReference type="PANTHER" id="PTHR10039:SF5">
    <property type="entry name" value="NACHT DOMAIN-CONTAINING PROTEIN"/>
    <property type="match status" value="1"/>
</dbReference>
<evidence type="ECO:0000256" key="1">
    <source>
        <dbReference type="ARBA" id="ARBA00022737"/>
    </source>
</evidence>
<dbReference type="Pfam" id="PF24883">
    <property type="entry name" value="NPHP3_N"/>
    <property type="match status" value="1"/>
</dbReference>
<dbReference type="RefSeq" id="XP_060311358.1">
    <property type="nucleotide sequence ID" value="XM_060458193.1"/>
</dbReference>
<protein>
    <recommendedName>
        <fullName evidence="2">Nephrocystin 3-like N-terminal domain-containing protein</fullName>
    </recommendedName>
</protein>
<dbReference type="SUPFAM" id="SSF52540">
    <property type="entry name" value="P-loop containing nucleoside triphosphate hydrolases"/>
    <property type="match status" value="1"/>
</dbReference>
<keyword evidence="1" id="KW-0677">Repeat</keyword>
<proteinExistence type="predicted"/>
<reference evidence="3 4" key="1">
    <citation type="submission" date="2016-10" db="EMBL/GenBank/DDBJ databases">
        <title>The genome sequence of Colletotrichum fioriniae PJ7.</title>
        <authorList>
            <person name="Baroncelli R."/>
        </authorList>
    </citation>
    <scope>NUCLEOTIDE SEQUENCE [LARGE SCALE GENOMIC DNA]</scope>
    <source>
        <strain evidence="3 4">IMI 309622</strain>
    </source>
</reference>
<dbReference type="GeneID" id="85341740"/>
<feature type="domain" description="Nephrocystin 3-like N-terminal" evidence="2">
    <location>
        <begin position="240"/>
        <end position="414"/>
    </location>
</feature>
<dbReference type="InterPro" id="IPR056884">
    <property type="entry name" value="NPHP3-like_N"/>
</dbReference>
<evidence type="ECO:0000313" key="4">
    <source>
        <dbReference type="Proteomes" id="UP001240678"/>
    </source>
</evidence>
<dbReference type="PANTHER" id="PTHR10039">
    <property type="entry name" value="AMELOGENIN"/>
    <property type="match status" value="1"/>
</dbReference>
<gene>
    <name evidence="3" type="ORF">CCOS01_10036</name>
</gene>
<dbReference type="Proteomes" id="UP001240678">
    <property type="component" value="Unassembled WGS sequence"/>
</dbReference>
<evidence type="ECO:0000259" key="2">
    <source>
        <dbReference type="Pfam" id="PF24883"/>
    </source>
</evidence>
<sequence>MPVGFEALGIAANIVQFVEFGFKISISVIETYRSITEDGILPQTAELEEMARSLERSCGQLQADVKIQDDAEMSSLLEICVKGSQDLLREVRGLVIDNNNRRPRWMKKVKVTMKARWKQRKINEIQHNLNDIKKKIFEKLQHILHEYCRSTSEYLYSLGDASAAWNTATDAKLAKLSEDVGMLIKSTAPLTNELEELATNLKKLAEEVKHQGKIREILKSLRFPEMIERRIEIPKAYGDTFEWIFEESADVNFASWLQSSRGIFWITGKPGSGKSTLMKLISGHEHTAALARAWADNKKLIVASHFFWGIRSGLQSSQEGLLRALLFQIMMQCPDIIHDVFPERYEGSIADLDPWTIEDLSNGFKRLGAMQSLKYRILIFIDGLDEYKGEPEDLMKFLKDVAQSPDIKICCASRPWPVFTKYLGNSSTRIHMDQLTADDMATYVRDALGQHQHYQSLLRSHESEAIELIESILRKSEGVFFWVSLVIKSLLRGMENDDDIGTLRERLSELPSDLDKYFRRMLSSIDRVYRDAVSVTFSMLLVADTAIPASQEIDDSPEFAQKVLRKKENVLAQCCDLIQCWEVDGTPTFGSRIGFLHRTVVEFLQQSSGDQWRSPLEHQRFWLAKSYLEVGLSNASPGVKKDFTFRSLRTIEEADTHDIEESGAWLLDLCEYIWLGDANIIIVEGLREVASQIWARIFLSLKSEESDFAKPDALVHLALHSIMTGSVHIGASDPPEVVSTQSVDLQLLRNFLRWMGTENYEDILSVQFKAFIVRLSQNDSSSTQLKNAFQKRSCRILRSHFRLT</sequence>
<comment type="caution">
    <text evidence="3">The sequence shown here is derived from an EMBL/GenBank/DDBJ whole genome shotgun (WGS) entry which is preliminary data.</text>
</comment>
<dbReference type="InterPro" id="IPR027417">
    <property type="entry name" value="P-loop_NTPase"/>
</dbReference>
<name>A0AAJ0DZ45_9PEZI</name>